<keyword evidence="3" id="KW-1185">Reference proteome</keyword>
<dbReference type="EMBL" id="KE747828">
    <property type="protein sequence ID" value="RMZ71933.1"/>
    <property type="molecule type" value="Genomic_DNA"/>
</dbReference>
<keyword evidence="2" id="KW-0482">Metalloprotease</keyword>
<dbReference type="OrthoDB" id="3852498at2759"/>
<organism evidence="2 3">
    <name type="scientific">Pyrenophora seminiperda CCB06</name>
    <dbReference type="NCBI Taxonomy" id="1302712"/>
    <lineage>
        <taxon>Eukaryota</taxon>
        <taxon>Fungi</taxon>
        <taxon>Dikarya</taxon>
        <taxon>Ascomycota</taxon>
        <taxon>Pezizomycotina</taxon>
        <taxon>Dothideomycetes</taxon>
        <taxon>Pleosporomycetidae</taxon>
        <taxon>Pleosporales</taxon>
        <taxon>Pleosporineae</taxon>
        <taxon>Pleosporaceae</taxon>
        <taxon>Pyrenophora</taxon>
    </lineage>
</organism>
<dbReference type="InterPro" id="IPR008757">
    <property type="entry name" value="Peptidase_M6-like_domain"/>
</dbReference>
<name>A0A3M7MBL4_9PLEO</name>
<keyword evidence="2" id="KW-0378">Hydrolase</keyword>
<reference evidence="2 3" key="1">
    <citation type="journal article" date="2014" name="PLoS ONE">
        <title>De novo Genome Assembly of the Fungal Plant Pathogen Pyrenophora semeniperda.</title>
        <authorList>
            <person name="Soliai M.M."/>
            <person name="Meyer S.E."/>
            <person name="Udall J.A."/>
            <person name="Elzinga D.E."/>
            <person name="Hermansen R.A."/>
            <person name="Bodily P.M."/>
            <person name="Hart A.A."/>
            <person name="Coleman C.E."/>
        </authorList>
    </citation>
    <scope>NUCLEOTIDE SEQUENCE [LARGE SCALE GENOMIC DNA]</scope>
    <source>
        <strain evidence="2 3">CCB06</strain>
        <tissue evidence="2">Mycelium</tissue>
    </source>
</reference>
<dbReference type="Proteomes" id="UP000265663">
    <property type="component" value="Unassembled WGS sequence"/>
</dbReference>
<keyword evidence="2" id="KW-0645">Protease</keyword>
<gene>
    <name evidence="2" type="ORF">GMOD_00009292</name>
</gene>
<accession>A0A3M7MBL4</accession>
<evidence type="ECO:0000256" key="1">
    <source>
        <dbReference type="SAM" id="SignalP"/>
    </source>
</evidence>
<dbReference type="GO" id="GO:0008237">
    <property type="term" value="F:metallopeptidase activity"/>
    <property type="evidence" value="ECO:0007669"/>
    <property type="project" value="UniProtKB-KW"/>
</dbReference>
<sequence length="691" mass="74329">MLQYRQSSASAIVLVGTILQQIASAAVIVPRQSASSSSSSDPFAPIDPQKWVNPDNMTWADYVAPPTTNWADPSRKGRDRNFNIAMVTVDYPDSPFVVTLPANSDIFGNPQPLTAGLKREDVPKYYRDFLNVPSEINKGHTLHEYWMGDSFGKYGVDLTVFGPYRMPAKSYQYGVDDEEGGFNEGACPQGPPCSVDLRTDALGAWRAEVGNETANAFELAFILSAGQDESSTWQEFGEMKFASKEDVPEAFGPPANSSLPNWAKTRYVEWSSWASASTIWPNAGGGSSTQGESSGMATFAHELSHLLGIGDNYNNPFGNPARRSYTGPWSMLSRGSFNGPGGPHTRWQIPPVKGGSMGSLHSMRDKHQIGLIDSTPILQISRDGLAASGPVIARITARSVDPFGSLMGFNISFGAAGDRAPACNTTVDPLCDGRGFNNYNLEVIDRMGPDSFCPDSGVMISKTKNSDAVQPFQWTIDANPQDARQVDFYLPNGTARYWTIGDYRQLVDALFHAGTNSGSQYEYVDGANGLHFYILEKLRDDAGVLHYTVGVASTSTNATNTTSSPHHGIELSSGKVAANNSSSNTTATYCTFSLKNTGKPTTLLTNPHPQDLSPYLGSTIFRLEAKVEGEGWKVALPNALAYAAAGKQKTVKVAVGHASGGGASKEATVTLTARSEADKRVVGVKTCKVRL</sequence>
<dbReference type="AlphaFoldDB" id="A0A3M7MBL4"/>
<dbReference type="NCBIfam" id="TIGR03296">
    <property type="entry name" value="M6dom_TIGR03296"/>
    <property type="match status" value="1"/>
</dbReference>
<protein>
    <submittedName>
        <fullName evidence="2">M6 family metalloprotease domain-containing</fullName>
    </submittedName>
</protein>
<feature type="chain" id="PRO_5018028804" evidence="1">
    <location>
        <begin position="26"/>
        <end position="691"/>
    </location>
</feature>
<evidence type="ECO:0000313" key="3">
    <source>
        <dbReference type="Proteomes" id="UP000265663"/>
    </source>
</evidence>
<dbReference type="GO" id="GO:0006508">
    <property type="term" value="P:proteolysis"/>
    <property type="evidence" value="ECO:0007669"/>
    <property type="project" value="UniProtKB-KW"/>
</dbReference>
<keyword evidence="1" id="KW-0732">Signal</keyword>
<proteinExistence type="predicted"/>
<evidence type="ECO:0000313" key="2">
    <source>
        <dbReference type="EMBL" id="RMZ71933.1"/>
    </source>
</evidence>
<feature type="signal peptide" evidence="1">
    <location>
        <begin position="1"/>
        <end position="25"/>
    </location>
</feature>